<dbReference type="Proteomes" id="UP000011115">
    <property type="component" value="Unassembled WGS sequence"/>
</dbReference>
<dbReference type="PaxDb" id="4113-PGSC0003DMT400081135"/>
<evidence type="ECO:0000313" key="3">
    <source>
        <dbReference type="Proteomes" id="UP000011115"/>
    </source>
</evidence>
<protein>
    <submittedName>
        <fullName evidence="2">Uncharacterized protein</fullName>
    </submittedName>
</protein>
<evidence type="ECO:0000313" key="2">
    <source>
        <dbReference type="EnsemblPlants" id="PGSC0003DMT400081135"/>
    </source>
</evidence>
<dbReference type="eggNOG" id="KOG1981">
    <property type="taxonomic scope" value="Eukaryota"/>
</dbReference>
<accession>M1D4A1</accession>
<proteinExistence type="predicted"/>
<dbReference type="EnsemblPlants" id="PGSC0003DMT400081135">
    <property type="protein sequence ID" value="PGSC0003DMT400081135"/>
    <property type="gene ID" value="PGSC0003DMG400031695"/>
</dbReference>
<feature type="signal peptide" evidence="1">
    <location>
        <begin position="1"/>
        <end position="19"/>
    </location>
</feature>
<feature type="chain" id="PRO_5004013537" evidence="1">
    <location>
        <begin position="20"/>
        <end position="74"/>
    </location>
</feature>
<keyword evidence="3" id="KW-1185">Reference proteome</keyword>
<name>M1D4A1_SOLTU</name>
<dbReference type="InParanoid" id="M1D4A1"/>
<reference evidence="3" key="1">
    <citation type="journal article" date="2011" name="Nature">
        <title>Genome sequence and analysis of the tuber crop potato.</title>
        <authorList>
            <consortium name="The Potato Genome Sequencing Consortium"/>
        </authorList>
    </citation>
    <scope>NUCLEOTIDE SEQUENCE [LARGE SCALE GENOMIC DNA]</scope>
    <source>
        <strain evidence="3">cv. DM1-3 516 R44</strain>
    </source>
</reference>
<dbReference type="HOGENOM" id="CLU_2692558_0_0_1"/>
<dbReference type="Gramene" id="PGSC0003DMT400081135">
    <property type="protein sequence ID" value="PGSC0003DMT400081135"/>
    <property type="gene ID" value="PGSC0003DMG400031695"/>
</dbReference>
<reference evidence="2" key="2">
    <citation type="submission" date="2015-06" db="UniProtKB">
        <authorList>
            <consortium name="EnsemblPlants"/>
        </authorList>
    </citation>
    <scope>IDENTIFICATION</scope>
    <source>
        <strain evidence="2">DM1-3 516 R44</strain>
    </source>
</reference>
<keyword evidence="1" id="KW-0732">Signal</keyword>
<evidence type="ECO:0000256" key="1">
    <source>
        <dbReference type="SAM" id="SignalP"/>
    </source>
</evidence>
<dbReference type="AlphaFoldDB" id="M1D4A1"/>
<organism evidence="2 3">
    <name type="scientific">Solanum tuberosum</name>
    <name type="common">Potato</name>
    <dbReference type="NCBI Taxonomy" id="4113"/>
    <lineage>
        <taxon>Eukaryota</taxon>
        <taxon>Viridiplantae</taxon>
        <taxon>Streptophyta</taxon>
        <taxon>Embryophyta</taxon>
        <taxon>Tracheophyta</taxon>
        <taxon>Spermatophyta</taxon>
        <taxon>Magnoliopsida</taxon>
        <taxon>eudicotyledons</taxon>
        <taxon>Gunneridae</taxon>
        <taxon>Pentapetalae</taxon>
        <taxon>asterids</taxon>
        <taxon>lamiids</taxon>
        <taxon>Solanales</taxon>
        <taxon>Solanaceae</taxon>
        <taxon>Solanoideae</taxon>
        <taxon>Solaneae</taxon>
        <taxon>Solanum</taxon>
    </lineage>
</organism>
<sequence>MGDKVDLLVRLGLLKLVNAVSGLIQEGLPETLQLNFFRLRATQAKNPKDHHNSYQVCYSISFSSPSLGRKIKRF</sequence>